<name>A0AA43TP42_9LECA</name>
<evidence type="ECO:0000256" key="2">
    <source>
        <dbReference type="ARBA" id="ARBA00022692"/>
    </source>
</evidence>
<feature type="compositionally biased region" description="Basic and acidic residues" evidence="5">
    <location>
        <begin position="11"/>
        <end position="21"/>
    </location>
</feature>
<reference evidence="8" key="1">
    <citation type="journal article" date="2023" name="Genome Biol. Evol.">
        <title>First Whole Genome Sequence and Flow Cytometry Genome Size Data for the Lichen-Forming Fungus Ramalina farinacea (Ascomycota).</title>
        <authorList>
            <person name="Llewellyn T."/>
            <person name="Mian S."/>
            <person name="Hill R."/>
            <person name="Leitch I.J."/>
            <person name="Gaya E."/>
        </authorList>
    </citation>
    <scope>NUCLEOTIDE SEQUENCE</scope>
    <source>
        <strain evidence="8">LIQ254RAFAR</strain>
    </source>
</reference>
<dbReference type="EMBL" id="JAPUFD010000002">
    <property type="protein sequence ID" value="MDI1486136.1"/>
    <property type="molecule type" value="Genomic_DNA"/>
</dbReference>
<feature type="transmembrane region" description="Helical" evidence="6">
    <location>
        <begin position="309"/>
        <end position="327"/>
    </location>
</feature>
<dbReference type="Gene3D" id="1.20.1250.20">
    <property type="entry name" value="MFS general substrate transporter like domains"/>
    <property type="match status" value="1"/>
</dbReference>
<feature type="transmembrane region" description="Helical" evidence="6">
    <location>
        <begin position="112"/>
        <end position="132"/>
    </location>
</feature>
<evidence type="ECO:0000256" key="3">
    <source>
        <dbReference type="ARBA" id="ARBA00022989"/>
    </source>
</evidence>
<dbReference type="InterPro" id="IPR020846">
    <property type="entry name" value="MFS_dom"/>
</dbReference>
<accession>A0AA43TP42</accession>
<feature type="transmembrane region" description="Helical" evidence="6">
    <location>
        <begin position="169"/>
        <end position="189"/>
    </location>
</feature>
<dbReference type="InterPro" id="IPR011701">
    <property type="entry name" value="MFS"/>
</dbReference>
<keyword evidence="2 6" id="KW-0812">Transmembrane</keyword>
<feature type="transmembrane region" description="Helical" evidence="6">
    <location>
        <begin position="42"/>
        <end position="61"/>
    </location>
</feature>
<dbReference type="GO" id="GO:0005886">
    <property type="term" value="C:plasma membrane"/>
    <property type="evidence" value="ECO:0007669"/>
    <property type="project" value="TreeGrafter"/>
</dbReference>
<comment type="subcellular location">
    <subcellularLocation>
        <location evidence="1">Membrane</location>
        <topology evidence="1">Multi-pass membrane protein</topology>
    </subcellularLocation>
</comment>
<feature type="region of interest" description="Disordered" evidence="5">
    <location>
        <begin position="1"/>
        <end position="33"/>
    </location>
</feature>
<dbReference type="PANTHER" id="PTHR23501">
    <property type="entry name" value="MAJOR FACILITATOR SUPERFAMILY"/>
    <property type="match status" value="1"/>
</dbReference>
<feature type="transmembrane region" description="Helical" evidence="6">
    <location>
        <begin position="358"/>
        <end position="377"/>
    </location>
</feature>
<dbReference type="Pfam" id="PF07690">
    <property type="entry name" value="MFS_1"/>
    <property type="match status" value="1"/>
</dbReference>
<evidence type="ECO:0000313" key="9">
    <source>
        <dbReference type="Proteomes" id="UP001161017"/>
    </source>
</evidence>
<protein>
    <recommendedName>
        <fullName evidence="7">Major facilitator superfamily (MFS) profile domain-containing protein</fullName>
    </recommendedName>
</protein>
<evidence type="ECO:0000313" key="8">
    <source>
        <dbReference type="EMBL" id="MDI1486136.1"/>
    </source>
</evidence>
<proteinExistence type="predicted"/>
<dbReference type="SUPFAM" id="SSF103473">
    <property type="entry name" value="MFS general substrate transporter"/>
    <property type="match status" value="1"/>
</dbReference>
<keyword evidence="4 6" id="KW-0472">Membrane</keyword>
<feature type="transmembrane region" description="Helical" evidence="6">
    <location>
        <begin position="242"/>
        <end position="261"/>
    </location>
</feature>
<feature type="transmembrane region" description="Helical" evidence="6">
    <location>
        <begin position="138"/>
        <end position="162"/>
    </location>
</feature>
<dbReference type="Gene3D" id="1.20.1720.10">
    <property type="entry name" value="Multidrug resistance protein D"/>
    <property type="match status" value="1"/>
</dbReference>
<evidence type="ECO:0000256" key="4">
    <source>
        <dbReference type="ARBA" id="ARBA00023136"/>
    </source>
</evidence>
<evidence type="ECO:0000259" key="7">
    <source>
        <dbReference type="PROSITE" id="PS50850"/>
    </source>
</evidence>
<evidence type="ECO:0000256" key="6">
    <source>
        <dbReference type="SAM" id="Phobius"/>
    </source>
</evidence>
<comment type="caution">
    <text evidence="8">The sequence shown here is derived from an EMBL/GenBank/DDBJ whole genome shotgun (WGS) entry which is preliminary data.</text>
</comment>
<dbReference type="InterPro" id="IPR036259">
    <property type="entry name" value="MFS_trans_sf"/>
</dbReference>
<dbReference type="PROSITE" id="PS50850">
    <property type="entry name" value="MFS"/>
    <property type="match status" value="1"/>
</dbReference>
<feature type="transmembrane region" description="Helical" evidence="6">
    <location>
        <begin position="267"/>
        <end position="288"/>
    </location>
</feature>
<keyword evidence="9" id="KW-1185">Reference proteome</keyword>
<dbReference type="AlphaFoldDB" id="A0AA43TP42"/>
<organism evidence="8 9">
    <name type="scientific">Ramalina farinacea</name>
    <dbReference type="NCBI Taxonomy" id="258253"/>
    <lineage>
        <taxon>Eukaryota</taxon>
        <taxon>Fungi</taxon>
        <taxon>Dikarya</taxon>
        <taxon>Ascomycota</taxon>
        <taxon>Pezizomycotina</taxon>
        <taxon>Lecanoromycetes</taxon>
        <taxon>OSLEUM clade</taxon>
        <taxon>Lecanoromycetidae</taxon>
        <taxon>Lecanorales</taxon>
        <taxon>Lecanorineae</taxon>
        <taxon>Ramalinaceae</taxon>
        <taxon>Ramalina</taxon>
    </lineage>
</organism>
<feature type="transmembrane region" description="Helical" evidence="6">
    <location>
        <begin position="201"/>
        <end position="221"/>
    </location>
</feature>
<dbReference type="GO" id="GO:0022857">
    <property type="term" value="F:transmembrane transporter activity"/>
    <property type="evidence" value="ECO:0007669"/>
    <property type="project" value="InterPro"/>
</dbReference>
<feature type="domain" description="Major facilitator superfamily (MFS) profile" evidence="7">
    <location>
        <begin position="48"/>
        <end position="480"/>
    </location>
</feature>
<gene>
    <name evidence="8" type="ORF">OHK93_004326</name>
</gene>
<evidence type="ECO:0000256" key="5">
    <source>
        <dbReference type="SAM" id="MobiDB-lite"/>
    </source>
</evidence>
<evidence type="ECO:0000256" key="1">
    <source>
        <dbReference type="ARBA" id="ARBA00004141"/>
    </source>
</evidence>
<dbReference type="Proteomes" id="UP001161017">
    <property type="component" value="Unassembled WGS sequence"/>
</dbReference>
<keyword evidence="3 6" id="KW-1133">Transmembrane helix</keyword>
<dbReference type="PANTHER" id="PTHR23501:SF198">
    <property type="entry name" value="AZOLE RESISTANCE PROTEIN 1-RELATED"/>
    <property type="match status" value="1"/>
</dbReference>
<feature type="transmembrane region" description="Helical" evidence="6">
    <location>
        <begin position="397"/>
        <end position="419"/>
    </location>
</feature>
<sequence>MSLKNDNVNARPEEVAGEKDNLNSALDDGPEMDIDPENEVKGIPLLLIHTGICLCTFLIGLDFNLIATAVPVITSEFHSINDVGWYGSAFYTTLCATQPLAGKTFTLFPKRLVYLIYLAIFELGSLVCALAPTSNALIAGRAVAGFGASGVFAGGFVLLTTIIPLHKRAIWTGTMSSTFAIASIVGPVISGAFTEGVTWRWCFYLNLPIGGFAAALILLLFRIKGAVTEEAPLLDKLKGLDGVGFVLFSGSVTMLLLGLQFGGTSYAWNSSVVIGVFVGSGLTMLAFVPWQLYLQDSALIPPKLFKNKNATLIVSSSIFVNGPFQTIVYWLPIWFQAVLGVSPEASGIRYLPTVISDALASVIGAGLVMQLGIWNPFLLFAEAMAHLGMQASLPPELVPIGATTLLFAISTSCAVFLSVGQAIFSDRLTTSLSQHFPPEVVTKVASVGATSIRSVVSLGDLPAVLRAYSDAITQVFVSHP</sequence>